<protein>
    <submittedName>
        <fullName evidence="1">Uncharacterized protein</fullName>
    </submittedName>
</protein>
<reference evidence="1" key="2">
    <citation type="journal article" date="2015" name="Fish Shellfish Immunol.">
        <title>Early steps in the European eel (Anguilla anguilla)-Vibrio vulnificus interaction in the gills: Role of the RtxA13 toxin.</title>
        <authorList>
            <person name="Callol A."/>
            <person name="Pajuelo D."/>
            <person name="Ebbesson L."/>
            <person name="Teles M."/>
            <person name="MacKenzie S."/>
            <person name="Amaro C."/>
        </authorList>
    </citation>
    <scope>NUCLEOTIDE SEQUENCE</scope>
</reference>
<dbReference type="EMBL" id="GBXM01104638">
    <property type="protein sequence ID" value="JAH03939.1"/>
    <property type="molecule type" value="Transcribed_RNA"/>
</dbReference>
<evidence type="ECO:0000313" key="1">
    <source>
        <dbReference type="EMBL" id="JAH03939.1"/>
    </source>
</evidence>
<accession>A0A0E9PHD4</accession>
<dbReference type="AlphaFoldDB" id="A0A0E9PHD4"/>
<name>A0A0E9PHD4_ANGAN</name>
<proteinExistence type="predicted"/>
<sequence length="41" mass="4773">MLIGSRPVNAKCGKYYVNECKKKCRKHVETLYRDNSGCHIE</sequence>
<organism evidence="1">
    <name type="scientific">Anguilla anguilla</name>
    <name type="common">European freshwater eel</name>
    <name type="synonym">Muraena anguilla</name>
    <dbReference type="NCBI Taxonomy" id="7936"/>
    <lineage>
        <taxon>Eukaryota</taxon>
        <taxon>Metazoa</taxon>
        <taxon>Chordata</taxon>
        <taxon>Craniata</taxon>
        <taxon>Vertebrata</taxon>
        <taxon>Euteleostomi</taxon>
        <taxon>Actinopterygii</taxon>
        <taxon>Neopterygii</taxon>
        <taxon>Teleostei</taxon>
        <taxon>Anguilliformes</taxon>
        <taxon>Anguillidae</taxon>
        <taxon>Anguilla</taxon>
    </lineage>
</organism>
<reference evidence="1" key="1">
    <citation type="submission" date="2014-11" db="EMBL/GenBank/DDBJ databases">
        <authorList>
            <person name="Amaro Gonzalez C."/>
        </authorList>
    </citation>
    <scope>NUCLEOTIDE SEQUENCE</scope>
</reference>